<organism evidence="1 2">
    <name type="scientific">Parageobacillus thermoglucosidasius</name>
    <name type="common">Geobacillus thermoglucosidasius</name>
    <dbReference type="NCBI Taxonomy" id="1426"/>
    <lineage>
        <taxon>Bacteria</taxon>
        <taxon>Bacillati</taxon>
        <taxon>Bacillota</taxon>
        <taxon>Bacilli</taxon>
        <taxon>Bacillales</taxon>
        <taxon>Anoxybacillaceae</taxon>
        <taxon>Parageobacillus</taxon>
    </lineage>
</organism>
<dbReference type="InterPro" id="IPR020355">
    <property type="entry name" value="Uncharacterised_YhcU"/>
</dbReference>
<evidence type="ECO:0008006" key="3">
    <source>
        <dbReference type="Google" id="ProtNLM"/>
    </source>
</evidence>
<dbReference type="AlphaFoldDB" id="A0A1B7KQ03"/>
<name>A0A1B7KQ03_PARTM</name>
<comment type="caution">
    <text evidence="1">The sequence shown here is derived from an EMBL/GenBank/DDBJ whole genome shotgun (WGS) entry which is preliminary data.</text>
</comment>
<dbReference type="OrthoDB" id="2966549at2"/>
<gene>
    <name evidence="1" type="ORF">A7K69_12255</name>
</gene>
<protein>
    <recommendedName>
        <fullName evidence="3">YhcU family protein</fullName>
    </recommendedName>
</protein>
<dbReference type="RefSeq" id="WP_064552658.1">
    <property type="nucleotide sequence ID" value="NZ_LXMA01000038.1"/>
</dbReference>
<accession>A0A1B7KQ03</accession>
<proteinExistence type="predicted"/>
<sequence length="132" mass="15764">MNTAYAATKEQEGYIHYLVNYFYTNIFPYYFADEQIHEFEKWQVLSLQEKRVKYNGTTKEAFQIISSLQSLITVIEYVGKSGDCGRYRDVFQRNVELLRRYGIMFPFAIEQFAAKQHYPCSMYLPSQSEWLM</sequence>
<dbReference type="Proteomes" id="UP000078290">
    <property type="component" value="Unassembled WGS sequence"/>
</dbReference>
<evidence type="ECO:0000313" key="2">
    <source>
        <dbReference type="Proteomes" id="UP000078290"/>
    </source>
</evidence>
<dbReference type="Pfam" id="PF17326">
    <property type="entry name" value="DUF5365"/>
    <property type="match status" value="1"/>
</dbReference>
<dbReference type="EMBL" id="LXMA01000038">
    <property type="protein sequence ID" value="OAT72156.1"/>
    <property type="molecule type" value="Genomic_DNA"/>
</dbReference>
<reference evidence="2" key="1">
    <citation type="submission" date="2016-05" db="EMBL/GenBank/DDBJ databases">
        <authorList>
            <person name="Wang W."/>
            <person name="Zhu L."/>
        </authorList>
    </citation>
    <scope>NUCLEOTIDE SEQUENCE [LARGE SCALE GENOMIC DNA]</scope>
    <source>
        <strain evidence="2">W-2</strain>
    </source>
</reference>
<evidence type="ECO:0000313" key="1">
    <source>
        <dbReference type="EMBL" id="OAT72156.1"/>
    </source>
</evidence>